<sequence length="62" mass="7414">MNTLSSAATTGPFHTRVHLHTHSLSFMQEKAYKPETTYRQDLDVFFFLLLLNMMWKYINIYL</sequence>
<organism evidence="1">
    <name type="scientific">Anguilla anguilla</name>
    <name type="common">European freshwater eel</name>
    <name type="synonym">Muraena anguilla</name>
    <dbReference type="NCBI Taxonomy" id="7936"/>
    <lineage>
        <taxon>Eukaryota</taxon>
        <taxon>Metazoa</taxon>
        <taxon>Chordata</taxon>
        <taxon>Craniata</taxon>
        <taxon>Vertebrata</taxon>
        <taxon>Euteleostomi</taxon>
        <taxon>Actinopterygii</taxon>
        <taxon>Neopterygii</taxon>
        <taxon>Teleostei</taxon>
        <taxon>Anguilliformes</taxon>
        <taxon>Anguillidae</taxon>
        <taxon>Anguilla</taxon>
    </lineage>
</organism>
<accession>A0A0E9PL09</accession>
<protein>
    <submittedName>
        <fullName evidence="1">Uncharacterized protein</fullName>
    </submittedName>
</protein>
<dbReference type="AlphaFoldDB" id="A0A0E9PL09"/>
<evidence type="ECO:0000313" key="1">
    <source>
        <dbReference type="EMBL" id="JAH05301.1"/>
    </source>
</evidence>
<name>A0A0E9PL09_ANGAN</name>
<dbReference type="EMBL" id="GBXM01103276">
    <property type="protein sequence ID" value="JAH05301.1"/>
    <property type="molecule type" value="Transcribed_RNA"/>
</dbReference>
<reference evidence="1" key="1">
    <citation type="submission" date="2014-11" db="EMBL/GenBank/DDBJ databases">
        <authorList>
            <person name="Amaro Gonzalez C."/>
        </authorList>
    </citation>
    <scope>NUCLEOTIDE SEQUENCE</scope>
</reference>
<reference evidence="1" key="2">
    <citation type="journal article" date="2015" name="Fish Shellfish Immunol.">
        <title>Early steps in the European eel (Anguilla anguilla)-Vibrio vulnificus interaction in the gills: Role of the RtxA13 toxin.</title>
        <authorList>
            <person name="Callol A."/>
            <person name="Pajuelo D."/>
            <person name="Ebbesson L."/>
            <person name="Teles M."/>
            <person name="MacKenzie S."/>
            <person name="Amaro C."/>
        </authorList>
    </citation>
    <scope>NUCLEOTIDE SEQUENCE</scope>
</reference>
<proteinExistence type="predicted"/>